<feature type="compositionally biased region" description="Basic and acidic residues" evidence="1">
    <location>
        <begin position="523"/>
        <end position="535"/>
    </location>
</feature>
<dbReference type="Proteomes" id="UP001195483">
    <property type="component" value="Unassembled WGS sequence"/>
</dbReference>
<name>A0AAE0VZA1_9BIVA</name>
<feature type="region of interest" description="Disordered" evidence="1">
    <location>
        <begin position="14"/>
        <end position="50"/>
    </location>
</feature>
<dbReference type="InterPro" id="IPR031981">
    <property type="entry name" value="MIEAP_C"/>
</dbReference>
<feature type="compositionally biased region" description="Basic and acidic residues" evidence="1">
    <location>
        <begin position="457"/>
        <end position="484"/>
    </location>
</feature>
<dbReference type="Pfam" id="PF16026">
    <property type="entry name" value="MIEAP"/>
    <property type="match status" value="1"/>
</dbReference>
<evidence type="ECO:0000259" key="2">
    <source>
        <dbReference type="Pfam" id="PF16026"/>
    </source>
</evidence>
<feature type="domain" description="Mitochondria-eating protein C-terminal" evidence="2">
    <location>
        <begin position="218"/>
        <end position="409"/>
    </location>
</feature>
<feature type="compositionally biased region" description="Basic and acidic residues" evidence="1">
    <location>
        <begin position="14"/>
        <end position="35"/>
    </location>
</feature>
<accession>A0AAE0VZA1</accession>
<dbReference type="AlphaFoldDB" id="A0AAE0VZA1"/>
<sequence>MGLIYCCCRNSEKKTYAAKKEDSSDQSARFDDISHEGNLIPSDENQQDGSYKAADIAGNAVIQGRHSHYLPSDTEDKLHLVANDSMEREIASDLGMDQSQSLTSESATGGIYSEGSCNRSYGEKSNILPPTGSPVTFPDKRKDTLEAQASKLREELEFHRKTHEEERRKMEEDLQRNREKIKQLEEDRNELLNRISSQAAARMTHDNPNITDLSDQNRPTKISERYSELYDNQWTDAFENLQKNHHLEEATAIEVLLDVLSVSFDECKEVRRLKENLLKALKRYIGEDEDNEDVTILEVMRTLKSTKRNIKKMQDEFNQHVHSKLDTENNYKEILSEIRPYVDECVEICLLMNIQEPPLELRGLESSSSSAFDSSAFKPYTESGNKIEFIVWPAMYLYQNGPLLCKGVAQGMSDSSNVLKSMGTKHDEDENEFQIEVNVQQRDPKRDSNIDQVPNDKNVDNEEKQHKEKRKESHSSQDSRREISSHQLQNKTEKSITQDGQSDGSTHVDQTKQSTHSTLNLPTEKRVQEKVETPPKIKNKTVIIVTHL</sequence>
<feature type="region of interest" description="Disordered" evidence="1">
    <location>
        <begin position="436"/>
        <end position="536"/>
    </location>
</feature>
<feature type="compositionally biased region" description="Polar residues" evidence="1">
    <location>
        <begin position="497"/>
        <end position="521"/>
    </location>
</feature>
<evidence type="ECO:0000313" key="3">
    <source>
        <dbReference type="EMBL" id="KAK3594525.1"/>
    </source>
</evidence>
<evidence type="ECO:0000256" key="1">
    <source>
        <dbReference type="SAM" id="MobiDB-lite"/>
    </source>
</evidence>
<reference evidence="3" key="3">
    <citation type="submission" date="2023-05" db="EMBL/GenBank/DDBJ databases">
        <authorList>
            <person name="Smith C.H."/>
        </authorList>
    </citation>
    <scope>NUCLEOTIDE SEQUENCE</scope>
    <source>
        <strain evidence="3">CHS0354</strain>
        <tissue evidence="3">Mantle</tissue>
    </source>
</reference>
<organism evidence="3 4">
    <name type="scientific">Potamilus streckersoni</name>
    <dbReference type="NCBI Taxonomy" id="2493646"/>
    <lineage>
        <taxon>Eukaryota</taxon>
        <taxon>Metazoa</taxon>
        <taxon>Spiralia</taxon>
        <taxon>Lophotrochozoa</taxon>
        <taxon>Mollusca</taxon>
        <taxon>Bivalvia</taxon>
        <taxon>Autobranchia</taxon>
        <taxon>Heteroconchia</taxon>
        <taxon>Palaeoheterodonta</taxon>
        <taxon>Unionida</taxon>
        <taxon>Unionoidea</taxon>
        <taxon>Unionidae</taxon>
        <taxon>Ambleminae</taxon>
        <taxon>Lampsilini</taxon>
        <taxon>Potamilus</taxon>
    </lineage>
</organism>
<comment type="caution">
    <text evidence="3">The sequence shown here is derived from an EMBL/GenBank/DDBJ whole genome shotgun (WGS) entry which is preliminary data.</text>
</comment>
<evidence type="ECO:0000313" key="4">
    <source>
        <dbReference type="Proteomes" id="UP001195483"/>
    </source>
</evidence>
<reference evidence="3" key="2">
    <citation type="journal article" date="2021" name="Genome Biol. Evol.">
        <title>Developing a high-quality reference genome for a parasitic bivalve with doubly uniparental inheritance (Bivalvia: Unionida).</title>
        <authorList>
            <person name="Smith C.H."/>
        </authorList>
    </citation>
    <scope>NUCLEOTIDE SEQUENCE</scope>
    <source>
        <strain evidence="3">CHS0354</strain>
        <tissue evidence="3">Mantle</tissue>
    </source>
</reference>
<keyword evidence="4" id="KW-1185">Reference proteome</keyword>
<reference evidence="3" key="1">
    <citation type="journal article" date="2021" name="Genome Biol. Evol.">
        <title>A High-Quality Reference Genome for a Parasitic Bivalve with Doubly Uniparental Inheritance (Bivalvia: Unionida).</title>
        <authorList>
            <person name="Smith C.H."/>
        </authorList>
    </citation>
    <scope>NUCLEOTIDE SEQUENCE</scope>
    <source>
        <strain evidence="3">CHS0354</strain>
    </source>
</reference>
<feature type="region of interest" description="Disordered" evidence="1">
    <location>
        <begin position="200"/>
        <end position="219"/>
    </location>
</feature>
<protein>
    <recommendedName>
        <fullName evidence="2">Mitochondria-eating protein C-terminal domain-containing protein</fullName>
    </recommendedName>
</protein>
<feature type="compositionally biased region" description="Polar residues" evidence="1">
    <location>
        <begin position="206"/>
        <end position="219"/>
    </location>
</feature>
<gene>
    <name evidence="3" type="ORF">CHS0354_030873</name>
</gene>
<proteinExistence type="predicted"/>
<dbReference type="EMBL" id="JAEAOA010001835">
    <property type="protein sequence ID" value="KAK3594525.1"/>
    <property type="molecule type" value="Genomic_DNA"/>
</dbReference>